<dbReference type="FunFam" id="3.40.50.10090:FF:000011">
    <property type="entry name" value="Uroporphyrinogen-III synthase (UroS), putative"/>
    <property type="match status" value="1"/>
</dbReference>
<dbReference type="GO" id="GO:0006782">
    <property type="term" value="P:protoporphyrinogen IX biosynthetic process"/>
    <property type="evidence" value="ECO:0007669"/>
    <property type="project" value="UniProtKB-UniPathway"/>
</dbReference>
<keyword evidence="3" id="KW-1185">Reference proteome</keyword>
<dbReference type="InParanoid" id="A0A194X3U4"/>
<dbReference type="GO" id="GO:0006780">
    <property type="term" value="P:uroporphyrinogen III biosynthetic process"/>
    <property type="evidence" value="ECO:0007669"/>
    <property type="project" value="InterPro"/>
</dbReference>
<sequence>MHRGASQSLSHLTNDVLLPTMTTRIPILLLKTRSSPTDGYEDQFSTPQHGLTFSPTFVPVLEHQLLDDGMNTFRNLLERKEIGEGQGKKYGGLIFTSQRAVEAFAQLVAEGRLNDPSYPHLAPSTPIYTVGPATSRALSALSTPSSPLTILGQETGNGEALAQYILSHYPSDSKSKFKSRLPLLFLVGEQRRDIIPKTLSSPSLEASNRIAVDEITIYGTGIMASFERDFKAVLKRTENVGRRWVVVFSPTGCEAMLRALGCLGDARGKAGGERDGKTFVASIGPTTRDFLRAEFGFEVDVCAERPSPEGVLEGIWGFMEGLGGMG</sequence>
<dbReference type="GeneID" id="28814904"/>
<dbReference type="EMBL" id="KQ947419">
    <property type="protein sequence ID" value="KUJ14841.1"/>
    <property type="molecule type" value="Genomic_DNA"/>
</dbReference>
<dbReference type="CDD" id="cd06578">
    <property type="entry name" value="HemD"/>
    <property type="match status" value="1"/>
</dbReference>
<evidence type="ECO:0000313" key="2">
    <source>
        <dbReference type="EMBL" id="KUJ14841.1"/>
    </source>
</evidence>
<dbReference type="GO" id="GO:0005829">
    <property type="term" value="C:cytosol"/>
    <property type="evidence" value="ECO:0007669"/>
    <property type="project" value="TreeGrafter"/>
</dbReference>
<dbReference type="GO" id="GO:0004852">
    <property type="term" value="F:uroporphyrinogen-III synthase activity"/>
    <property type="evidence" value="ECO:0007669"/>
    <property type="project" value="InterPro"/>
</dbReference>
<accession>A0A194X3U4</accession>
<feature type="domain" description="Tetrapyrrole biosynthesis uroporphyrinogen III synthase" evidence="1">
    <location>
        <begin position="51"/>
        <end position="312"/>
    </location>
</feature>
<dbReference type="RefSeq" id="XP_018069196.1">
    <property type="nucleotide sequence ID" value="XM_018205178.1"/>
</dbReference>
<dbReference type="SUPFAM" id="SSF69618">
    <property type="entry name" value="HemD-like"/>
    <property type="match status" value="1"/>
</dbReference>
<dbReference type="STRING" id="149040.A0A194X3U4"/>
<dbReference type="FunCoup" id="A0A194X3U4">
    <property type="interactions" value="129"/>
</dbReference>
<dbReference type="KEGG" id="psco:LY89DRAFT_123828"/>
<dbReference type="AlphaFoldDB" id="A0A194X3U4"/>
<dbReference type="UniPathway" id="UPA00251">
    <property type="reaction ID" value="UER00320"/>
</dbReference>
<dbReference type="OrthoDB" id="5595751at2759"/>
<evidence type="ECO:0000313" key="3">
    <source>
        <dbReference type="Proteomes" id="UP000070700"/>
    </source>
</evidence>
<dbReference type="PANTHER" id="PTHR12390">
    <property type="entry name" value="UROPORPHYRINOGEN III SYNTHASE"/>
    <property type="match status" value="1"/>
</dbReference>
<dbReference type="InterPro" id="IPR039793">
    <property type="entry name" value="UROS/Hem4"/>
</dbReference>
<proteinExistence type="predicted"/>
<dbReference type="Gene3D" id="3.40.50.10090">
    <property type="match status" value="2"/>
</dbReference>
<evidence type="ECO:0000259" key="1">
    <source>
        <dbReference type="Pfam" id="PF02602"/>
    </source>
</evidence>
<dbReference type="PANTHER" id="PTHR12390:SF0">
    <property type="entry name" value="UROPORPHYRINOGEN-III SYNTHASE"/>
    <property type="match status" value="1"/>
</dbReference>
<protein>
    <submittedName>
        <fullName evidence="2">Uroporphyrinogen-III synthase</fullName>
    </submittedName>
</protein>
<dbReference type="InterPro" id="IPR036108">
    <property type="entry name" value="4pyrrol_syn_uPrphyn_synt_sf"/>
</dbReference>
<reference evidence="2 3" key="1">
    <citation type="submission" date="2015-10" db="EMBL/GenBank/DDBJ databases">
        <title>Full genome of DAOMC 229536 Phialocephala scopiformis, a fungal endophyte of spruce producing the potent anti-insectan compound rugulosin.</title>
        <authorList>
            <consortium name="DOE Joint Genome Institute"/>
            <person name="Walker A.K."/>
            <person name="Frasz S.L."/>
            <person name="Seifert K.A."/>
            <person name="Miller J.D."/>
            <person name="Mondo S.J."/>
            <person name="Labutti K."/>
            <person name="Lipzen A."/>
            <person name="Dockter R."/>
            <person name="Kennedy M."/>
            <person name="Grigoriev I.V."/>
            <person name="Spatafora J.W."/>
        </authorList>
    </citation>
    <scope>NUCLEOTIDE SEQUENCE [LARGE SCALE GENOMIC DNA]</scope>
    <source>
        <strain evidence="2 3">CBS 120377</strain>
    </source>
</reference>
<dbReference type="Pfam" id="PF02602">
    <property type="entry name" value="HEM4"/>
    <property type="match status" value="1"/>
</dbReference>
<dbReference type="Proteomes" id="UP000070700">
    <property type="component" value="Unassembled WGS sequence"/>
</dbReference>
<dbReference type="InterPro" id="IPR003754">
    <property type="entry name" value="4pyrrol_synth_uPrphyn_synth"/>
</dbReference>
<name>A0A194X3U4_MOLSC</name>
<gene>
    <name evidence="2" type="ORF">LY89DRAFT_123828</name>
</gene>
<organism evidence="2 3">
    <name type="scientific">Mollisia scopiformis</name>
    <name type="common">Conifer needle endophyte fungus</name>
    <name type="synonym">Phialocephala scopiformis</name>
    <dbReference type="NCBI Taxonomy" id="149040"/>
    <lineage>
        <taxon>Eukaryota</taxon>
        <taxon>Fungi</taxon>
        <taxon>Dikarya</taxon>
        <taxon>Ascomycota</taxon>
        <taxon>Pezizomycotina</taxon>
        <taxon>Leotiomycetes</taxon>
        <taxon>Helotiales</taxon>
        <taxon>Mollisiaceae</taxon>
        <taxon>Mollisia</taxon>
    </lineage>
</organism>